<dbReference type="InterPro" id="IPR009668">
    <property type="entry name" value="RNA_pol-assoc_fac_A49-like"/>
</dbReference>
<evidence type="ECO:0000256" key="2">
    <source>
        <dbReference type="ARBA" id="ARBA00009430"/>
    </source>
</evidence>
<protein>
    <recommendedName>
        <fullName evidence="8">DNA-directed RNA polymerase I subunit rpa49</fullName>
    </recommendedName>
</protein>
<keyword evidence="7" id="KW-1185">Reference proteome</keyword>
<dbReference type="GO" id="GO:0000428">
    <property type="term" value="C:DNA-directed RNA polymerase complex"/>
    <property type="evidence" value="ECO:0007669"/>
    <property type="project" value="UniProtKB-KW"/>
</dbReference>
<comment type="caution">
    <text evidence="6">The sequence shown here is derived from an EMBL/GenBank/DDBJ whole genome shotgun (WGS) entry which is preliminary data.</text>
</comment>
<evidence type="ECO:0000256" key="4">
    <source>
        <dbReference type="ARBA" id="ARBA00023163"/>
    </source>
</evidence>
<organism evidence="6 7">
    <name type="scientific">Rhamnusium bicolor</name>
    <dbReference type="NCBI Taxonomy" id="1586634"/>
    <lineage>
        <taxon>Eukaryota</taxon>
        <taxon>Metazoa</taxon>
        <taxon>Ecdysozoa</taxon>
        <taxon>Arthropoda</taxon>
        <taxon>Hexapoda</taxon>
        <taxon>Insecta</taxon>
        <taxon>Pterygota</taxon>
        <taxon>Neoptera</taxon>
        <taxon>Endopterygota</taxon>
        <taxon>Coleoptera</taxon>
        <taxon>Polyphaga</taxon>
        <taxon>Cucujiformia</taxon>
        <taxon>Chrysomeloidea</taxon>
        <taxon>Cerambycidae</taxon>
        <taxon>Lepturinae</taxon>
        <taxon>Rhagiini</taxon>
        <taxon>Rhamnusium</taxon>
    </lineage>
</organism>
<evidence type="ECO:0000313" key="7">
    <source>
        <dbReference type="Proteomes" id="UP001162156"/>
    </source>
</evidence>
<reference evidence="6" key="1">
    <citation type="journal article" date="2023" name="Insect Mol. Biol.">
        <title>Genome sequencing provides insights into the evolution of gene families encoding plant cell wall-degrading enzymes in longhorned beetles.</title>
        <authorList>
            <person name="Shin N.R."/>
            <person name="Okamura Y."/>
            <person name="Kirsch R."/>
            <person name="Pauchet Y."/>
        </authorList>
    </citation>
    <scope>NUCLEOTIDE SEQUENCE</scope>
    <source>
        <strain evidence="6">RBIC_L_NR</strain>
    </source>
</reference>
<dbReference type="Pfam" id="PF06870">
    <property type="entry name" value="RNA_pol_I_A49"/>
    <property type="match status" value="1"/>
</dbReference>
<dbReference type="GO" id="GO:0006351">
    <property type="term" value="P:DNA-templated transcription"/>
    <property type="evidence" value="ECO:0007669"/>
    <property type="project" value="InterPro"/>
</dbReference>
<keyword evidence="4" id="KW-0804">Transcription</keyword>
<evidence type="ECO:0000256" key="3">
    <source>
        <dbReference type="ARBA" id="ARBA00022478"/>
    </source>
</evidence>
<sequence>MPIVNEISVNKVGFRPVLVDFQNGKIKPGEEGNLDSALYRNIEKETVVAVTNCNMLYTGIVDNENDLYNNFILVHNRKSGKVRLIQVDCCPVSPLLDKKSKLMDTSVSKAENSMSELKKQFGSKKTKRSVEQQERLKMNISTVKEQLEKTITDIKIDETDMKLVPDENDNLYRPKINRDASTREQVYNLEDLVPTSVLDTLSNEALNLVNSENLEEFGFLPFVTNNITRILKSLDDNKIHKLTIFLYIHYLMKFMNTPFKHVTKKFVVCDKSTEVNNHILNNYSSLNAGHRTRPSGFKDKALCYILVLAAIVMDYEVDVETISKALKIGTKKVTNTSRVLGFSSSVKNGISLVSLKLPLPAQVLMSPKKKKDKR</sequence>
<dbReference type="GO" id="GO:0003677">
    <property type="term" value="F:DNA binding"/>
    <property type="evidence" value="ECO:0007669"/>
    <property type="project" value="InterPro"/>
</dbReference>
<evidence type="ECO:0000256" key="5">
    <source>
        <dbReference type="ARBA" id="ARBA00023242"/>
    </source>
</evidence>
<keyword evidence="5" id="KW-0539">Nucleus</keyword>
<dbReference type="PANTHER" id="PTHR14440">
    <property type="entry name" value="DNA-DIRECTED RNA POLYMERASE I SUBUNIT RPA49"/>
    <property type="match status" value="1"/>
</dbReference>
<gene>
    <name evidence="6" type="ORF">NQ314_013301</name>
</gene>
<dbReference type="GO" id="GO:0005730">
    <property type="term" value="C:nucleolus"/>
    <property type="evidence" value="ECO:0007669"/>
    <property type="project" value="UniProtKB-SubCell"/>
</dbReference>
<name>A0AAV8X7I6_9CUCU</name>
<comment type="similarity">
    <text evidence="2">Belongs to the eukaryotic RPA49/POLR1E RNA polymerase subunit family.</text>
</comment>
<dbReference type="AlphaFoldDB" id="A0AAV8X7I6"/>
<evidence type="ECO:0000256" key="1">
    <source>
        <dbReference type="ARBA" id="ARBA00004604"/>
    </source>
</evidence>
<evidence type="ECO:0008006" key="8">
    <source>
        <dbReference type="Google" id="ProtNLM"/>
    </source>
</evidence>
<accession>A0AAV8X7I6</accession>
<proteinExistence type="inferred from homology"/>
<comment type="subcellular location">
    <subcellularLocation>
        <location evidence="1">Nucleus</location>
        <location evidence="1">Nucleolus</location>
    </subcellularLocation>
</comment>
<evidence type="ECO:0000313" key="6">
    <source>
        <dbReference type="EMBL" id="KAJ8934518.1"/>
    </source>
</evidence>
<dbReference type="EMBL" id="JANEYF010003719">
    <property type="protein sequence ID" value="KAJ8934518.1"/>
    <property type="molecule type" value="Genomic_DNA"/>
</dbReference>
<dbReference type="Proteomes" id="UP001162156">
    <property type="component" value="Unassembled WGS sequence"/>
</dbReference>
<keyword evidence="3" id="KW-0240">DNA-directed RNA polymerase</keyword>